<dbReference type="InterPro" id="IPR030224">
    <property type="entry name" value="Sla2_fam"/>
</dbReference>
<evidence type="ECO:0000256" key="10">
    <source>
        <dbReference type="ARBA" id="ARBA00023329"/>
    </source>
</evidence>
<dbReference type="FunFam" id="1.25.40.90:FF:000012">
    <property type="entry name" value="Huntingtin interacting protein 1-related"/>
    <property type="match status" value="1"/>
</dbReference>
<protein>
    <recommendedName>
        <fullName evidence="13">Huntingtin-interacting protein 1-related protein</fullName>
    </recommendedName>
</protein>
<gene>
    <name evidence="18" type="primary">hip1rb</name>
</gene>
<evidence type="ECO:0000256" key="8">
    <source>
        <dbReference type="ARBA" id="ARBA00023136"/>
    </source>
</evidence>
<evidence type="ECO:0000256" key="4">
    <source>
        <dbReference type="ARBA" id="ARBA00022490"/>
    </source>
</evidence>
<dbReference type="GO" id="GO:0051015">
    <property type="term" value="F:actin filament binding"/>
    <property type="evidence" value="ECO:0007669"/>
    <property type="project" value="TreeGrafter"/>
</dbReference>
<dbReference type="SMART" id="SM00307">
    <property type="entry name" value="ILWEQ"/>
    <property type="match status" value="1"/>
</dbReference>
<dbReference type="Pfam" id="PF01608">
    <property type="entry name" value="I_LWEQ"/>
    <property type="match status" value="1"/>
</dbReference>
<keyword evidence="6" id="KW-0007">Acetylation</keyword>
<reference evidence="18" key="2">
    <citation type="submission" date="2025-09" db="UniProtKB">
        <authorList>
            <consortium name="Ensembl"/>
        </authorList>
    </citation>
    <scope>IDENTIFICATION</scope>
</reference>
<evidence type="ECO:0000256" key="1">
    <source>
        <dbReference type="ARBA" id="ARBA00004156"/>
    </source>
</evidence>
<evidence type="ECO:0000256" key="5">
    <source>
        <dbReference type="ARBA" id="ARBA00022583"/>
    </source>
</evidence>
<evidence type="ECO:0000256" key="11">
    <source>
        <dbReference type="ARBA" id="ARBA00059997"/>
    </source>
</evidence>
<feature type="domain" description="ENTH" evidence="16">
    <location>
        <begin position="23"/>
        <end position="153"/>
    </location>
</feature>
<keyword evidence="4" id="KW-0963">Cytoplasm</keyword>
<evidence type="ECO:0000313" key="19">
    <source>
        <dbReference type="Proteomes" id="UP000472262"/>
    </source>
</evidence>
<dbReference type="GO" id="GO:0061024">
    <property type="term" value="P:membrane organization"/>
    <property type="evidence" value="ECO:0007669"/>
    <property type="project" value="UniProtKB-ARBA"/>
</dbReference>
<dbReference type="Gene3D" id="6.10.250.920">
    <property type="match status" value="1"/>
</dbReference>
<dbReference type="Pfam" id="PF07651">
    <property type="entry name" value="ANTH"/>
    <property type="match status" value="1"/>
</dbReference>
<dbReference type="GO" id="GO:0048471">
    <property type="term" value="C:perinuclear region of cytoplasm"/>
    <property type="evidence" value="ECO:0007669"/>
    <property type="project" value="UniProtKB-SubCell"/>
</dbReference>
<dbReference type="AlphaFoldDB" id="A0A672NX28"/>
<keyword evidence="7 14" id="KW-0175">Coiled coil</keyword>
<keyword evidence="19" id="KW-1185">Reference proteome</keyword>
<dbReference type="PROSITE" id="PS50945">
    <property type="entry name" value="I_LWEQ"/>
    <property type="match status" value="1"/>
</dbReference>
<dbReference type="GO" id="GO:0030100">
    <property type="term" value="P:regulation of endocytosis"/>
    <property type="evidence" value="ECO:0007669"/>
    <property type="project" value="UniProtKB-ARBA"/>
</dbReference>
<dbReference type="GO" id="GO:0042803">
    <property type="term" value="F:protein homodimerization activity"/>
    <property type="evidence" value="ECO:0007669"/>
    <property type="project" value="UniProtKB-ARBA"/>
</dbReference>
<name>A0A672NX28_SINGR</name>
<dbReference type="InterPro" id="IPR011417">
    <property type="entry name" value="ANTH_dom"/>
</dbReference>
<dbReference type="GO" id="GO:0030136">
    <property type="term" value="C:clathrin-coated vesicle"/>
    <property type="evidence" value="ECO:0007669"/>
    <property type="project" value="UniProtKB-ARBA"/>
</dbReference>
<evidence type="ECO:0000256" key="3">
    <source>
        <dbReference type="ARBA" id="ARBA00010135"/>
    </source>
</evidence>
<comment type="function">
    <text evidence="11">Component of clathrin-coated pits and vesicles, that may link the endocytic machinery to the actin cytoskeleton. Binds 3-phosphoinositides (via ENTH domain). May act through the ENTH domain to promote cell survival by stabilizing receptor tyrosine kinases following ligand-induced endocytosis.</text>
</comment>
<dbReference type="SUPFAM" id="SSF48464">
    <property type="entry name" value="ENTH/VHS domain"/>
    <property type="match status" value="1"/>
</dbReference>
<dbReference type="GO" id="GO:0035615">
    <property type="term" value="F:clathrin adaptor activity"/>
    <property type="evidence" value="ECO:0007669"/>
    <property type="project" value="TreeGrafter"/>
</dbReference>
<evidence type="ECO:0000313" key="18">
    <source>
        <dbReference type="Ensembl" id="ENSSGRP00000053021.1"/>
    </source>
</evidence>
<evidence type="ECO:0000256" key="2">
    <source>
        <dbReference type="ARBA" id="ARBA00004556"/>
    </source>
</evidence>
<dbReference type="GO" id="GO:0043325">
    <property type="term" value="F:phosphatidylinositol-3,4-bisphosphate binding"/>
    <property type="evidence" value="ECO:0007669"/>
    <property type="project" value="TreeGrafter"/>
</dbReference>
<evidence type="ECO:0000256" key="7">
    <source>
        <dbReference type="ARBA" id="ARBA00023054"/>
    </source>
</evidence>
<comment type="subcellular location">
    <subcellularLocation>
        <location evidence="2">Cytoplasm</location>
        <location evidence="2">Perinuclear region</location>
    </subcellularLocation>
    <subcellularLocation>
        <location evidence="1">Cytoplasmic vesicle membrane</location>
    </subcellularLocation>
</comment>
<dbReference type="GO" id="GO:0007015">
    <property type="term" value="P:actin filament organization"/>
    <property type="evidence" value="ECO:0007669"/>
    <property type="project" value="TreeGrafter"/>
</dbReference>
<evidence type="ECO:0000256" key="14">
    <source>
        <dbReference type="SAM" id="Coils"/>
    </source>
</evidence>
<dbReference type="GO" id="GO:0030837">
    <property type="term" value="P:negative regulation of actin filament polymerization"/>
    <property type="evidence" value="ECO:0007669"/>
    <property type="project" value="UniProtKB-ARBA"/>
</dbReference>
<dbReference type="FunCoup" id="A0A672NX28">
    <property type="interactions" value="793"/>
</dbReference>
<proteinExistence type="inferred from homology"/>
<dbReference type="GO" id="GO:0048268">
    <property type="term" value="P:clathrin coat assembly"/>
    <property type="evidence" value="ECO:0007669"/>
    <property type="project" value="TreeGrafter"/>
</dbReference>
<dbReference type="Gene3D" id="1.20.1410.10">
    <property type="entry name" value="I/LWEQ domain"/>
    <property type="match status" value="1"/>
</dbReference>
<dbReference type="SUPFAM" id="SSF109885">
    <property type="entry name" value="I/LWEQ domain"/>
    <property type="match status" value="1"/>
</dbReference>
<comment type="subunit">
    <text evidence="12">Homodimer. Interacts with actin; homodimerization promotes actin binding. Interacts with CLTB. Interacts with HIP1. Interacts (via ENTH and I/LWEQ domains) with BCL2L10.</text>
</comment>
<dbReference type="InterPro" id="IPR032422">
    <property type="entry name" value="HIP1_clath-bd"/>
</dbReference>
<organism evidence="18 19">
    <name type="scientific">Sinocyclocheilus grahami</name>
    <name type="common">Dianchi golden-line fish</name>
    <name type="synonym">Barbus grahami</name>
    <dbReference type="NCBI Taxonomy" id="75366"/>
    <lineage>
        <taxon>Eukaryota</taxon>
        <taxon>Metazoa</taxon>
        <taxon>Chordata</taxon>
        <taxon>Craniata</taxon>
        <taxon>Vertebrata</taxon>
        <taxon>Euteleostomi</taxon>
        <taxon>Actinopterygii</taxon>
        <taxon>Neopterygii</taxon>
        <taxon>Teleostei</taxon>
        <taxon>Ostariophysi</taxon>
        <taxon>Cypriniformes</taxon>
        <taxon>Cyprinidae</taxon>
        <taxon>Cyprininae</taxon>
        <taxon>Sinocyclocheilus</taxon>
    </lineage>
</organism>
<dbReference type="Ensembl" id="ENSSGRT00000056655.1">
    <property type="protein sequence ID" value="ENSSGRP00000053021.1"/>
    <property type="gene ID" value="ENSSGRG00000027444.1"/>
</dbReference>
<dbReference type="GO" id="GO:0030864">
    <property type="term" value="C:cortical actin cytoskeleton"/>
    <property type="evidence" value="ECO:0007669"/>
    <property type="project" value="TreeGrafter"/>
</dbReference>
<dbReference type="GO" id="GO:0051130">
    <property type="term" value="P:positive regulation of cellular component organization"/>
    <property type="evidence" value="ECO:0007669"/>
    <property type="project" value="UniProtKB-ARBA"/>
</dbReference>
<dbReference type="Proteomes" id="UP000472262">
    <property type="component" value="Unassembled WGS sequence"/>
</dbReference>
<dbReference type="Pfam" id="PF16515">
    <property type="entry name" value="HIP1_clath_bdg"/>
    <property type="match status" value="1"/>
</dbReference>
<dbReference type="InterPro" id="IPR008942">
    <property type="entry name" value="ENTH_VHS"/>
</dbReference>
<evidence type="ECO:0000256" key="13">
    <source>
        <dbReference type="ARBA" id="ARBA00073599"/>
    </source>
</evidence>
<dbReference type="PROSITE" id="PS50942">
    <property type="entry name" value="ENTH"/>
    <property type="match status" value="1"/>
</dbReference>
<evidence type="ECO:0000256" key="6">
    <source>
        <dbReference type="ARBA" id="ARBA00022990"/>
    </source>
</evidence>
<evidence type="ECO:0000259" key="16">
    <source>
        <dbReference type="PROSITE" id="PS50942"/>
    </source>
</evidence>
<keyword evidence="5" id="KW-0254">Endocytosis</keyword>
<reference evidence="18" key="1">
    <citation type="submission" date="2025-08" db="UniProtKB">
        <authorList>
            <consortium name="Ensembl"/>
        </authorList>
    </citation>
    <scope>IDENTIFICATION</scope>
</reference>
<comment type="similarity">
    <text evidence="3">Belongs to the SLA2 family.</text>
</comment>
<sequence length="1087" mass="122768">MNSIRQVPSRVKSRRTETILGAEREHFEKQQLSSISKAINSTETPLKEKHARRIILGTHREKGAYTFWSYAVGLPLPSSAIVSWKFCHVLHKIMRDGHRNTLQDCMRHYSSIAETGLLWTNTRDRHGYGQLVCLYSKLLCTKMEFHTKHSEIPASLEASDEVLERTAGTDINNVFQLTVEVFDYMDAELRLAEAVLRQLNMSIAISTLTSGQCKLAPLIQVIQDCSHLYHYTVKLLFKLHACLPADTLQGHRERFHEQFHSLKTFLNKARDMIYFKRLIQIPRLPDSPPNFLRASALAEHVKPMVVIPDEEELEEQEEDEPEPLIDVSEAQPSMASQPQGDIFDQAFGPPSDGFDDRDLQIEHLKREIELLKAELEKIKGEAQRYITQLKSQINSLETELEEQRAQKQRTLVENEQLRMELEAIRRRNTEHESMQTNFVEAEKRSQATELRYNKLKEKHAELVANHAELLRKSADTVKMLSVTQQTQEEIERTKQQLAFQVERVRQESDMKFEEQRFDMDKLRRELEEKNAEIHKVKSLLQTSEKAGEQLNSSMAALKTEKDRLTQSISKKDADLSSLMKEAHLKEYSLQQERDRTIKELGELQGKLKEKLSHEDQLQQKLLDEQFALLQATVTEAENIIQDAVATLDDPLHINSSSSPDYLISRAEATLNSIDKLQVGHSEYVKRMRDAGSLVRALTKFSHLTADTIISGSATAHMAHTDDADRLTEHCKTCATQSLQYLRNLKSKASLKGADPTSIQAAVQKILRIGQDLRPKGIDVGKEELGDVVDKEMAATSAAIEEAVRRIDEMMSQTRKDTTGVQLEVNERILNSCTDLMKAIRLLVLASTDLQKEIVESGRGAASVREFYARNSRWTEGLISASKAVGWGATQMVDSADKVVLHTGKYEELIVCSHEIAASTAQLVAASKVKADRGSKKLGVLQHASRNVNEMAANVVASTKTGQDQIVDKGTMDFSGMSLIKLKKEEMESQVKVLELETMLENERLHLGGLRKKHYEIAGVPLEELAQDNGLRASPHVTAAPSSPKPSKPTLMKKPALAQKPNIPPKSTVTFSFLFFKCCTLFHLLSSI</sequence>
<dbReference type="PANTHER" id="PTHR10407">
    <property type="entry name" value="HUNTINGTIN INTERACTING PROTEIN 1"/>
    <property type="match status" value="1"/>
</dbReference>
<dbReference type="InterPro" id="IPR013809">
    <property type="entry name" value="ENTH"/>
</dbReference>
<dbReference type="GO" id="GO:0006898">
    <property type="term" value="P:receptor-mediated endocytosis"/>
    <property type="evidence" value="ECO:0007669"/>
    <property type="project" value="UniProtKB-ARBA"/>
</dbReference>
<dbReference type="GO" id="GO:0080025">
    <property type="term" value="F:phosphatidylinositol-3,5-bisphosphate binding"/>
    <property type="evidence" value="ECO:0007669"/>
    <property type="project" value="TreeGrafter"/>
</dbReference>
<feature type="region of interest" description="Disordered" evidence="15">
    <location>
        <begin position="1034"/>
        <end position="1058"/>
    </location>
</feature>
<dbReference type="FunFam" id="1.20.5.1700:FF:000002">
    <property type="entry name" value="Huntingtin interacting protein 1"/>
    <property type="match status" value="1"/>
</dbReference>
<evidence type="ECO:0000256" key="9">
    <source>
        <dbReference type="ARBA" id="ARBA00023203"/>
    </source>
</evidence>
<dbReference type="PANTHER" id="PTHR10407:SF10">
    <property type="entry name" value="HUNTINGTIN-INTERACTING PROTEIN 1-RELATED PROTEIN"/>
    <property type="match status" value="1"/>
</dbReference>
<dbReference type="FunFam" id="1.20.1410.10:FF:000002">
    <property type="entry name" value="Huntingtin interacting protein 1"/>
    <property type="match status" value="1"/>
</dbReference>
<dbReference type="SMART" id="SM00273">
    <property type="entry name" value="ENTH"/>
    <property type="match status" value="1"/>
</dbReference>
<evidence type="ECO:0000259" key="17">
    <source>
        <dbReference type="PROSITE" id="PS50945"/>
    </source>
</evidence>
<dbReference type="InParanoid" id="A0A672NX28"/>
<dbReference type="GO" id="GO:0030659">
    <property type="term" value="C:cytoplasmic vesicle membrane"/>
    <property type="evidence" value="ECO:0007669"/>
    <property type="project" value="UniProtKB-SubCell"/>
</dbReference>
<dbReference type="Gene3D" id="1.20.5.1700">
    <property type="match status" value="1"/>
</dbReference>
<dbReference type="InterPro" id="IPR035964">
    <property type="entry name" value="I/LWEQ_dom_sf"/>
</dbReference>
<dbReference type="InterPro" id="IPR002558">
    <property type="entry name" value="ILWEQ_dom"/>
</dbReference>
<feature type="region of interest" description="Disordered" evidence="15">
    <location>
        <begin position="330"/>
        <end position="353"/>
    </location>
</feature>
<feature type="coiled-coil region" evidence="14">
    <location>
        <begin position="354"/>
        <end position="546"/>
    </location>
</feature>
<dbReference type="GO" id="GO:0032051">
    <property type="term" value="F:clathrin light chain binding"/>
    <property type="evidence" value="ECO:0007669"/>
    <property type="project" value="TreeGrafter"/>
</dbReference>
<accession>A0A672NX28</accession>
<feature type="domain" description="I/LWEQ" evidence="17">
    <location>
        <begin position="776"/>
        <end position="1017"/>
    </location>
</feature>
<dbReference type="GO" id="GO:0051050">
    <property type="term" value="P:positive regulation of transport"/>
    <property type="evidence" value="ECO:0007669"/>
    <property type="project" value="UniProtKB-ARBA"/>
</dbReference>
<keyword evidence="10" id="KW-0968">Cytoplasmic vesicle</keyword>
<evidence type="ECO:0000256" key="15">
    <source>
        <dbReference type="SAM" id="MobiDB-lite"/>
    </source>
</evidence>
<evidence type="ECO:0000256" key="12">
    <source>
        <dbReference type="ARBA" id="ARBA00061714"/>
    </source>
</evidence>
<keyword evidence="8" id="KW-0472">Membrane</keyword>
<dbReference type="OMA" id="FQMSVEM"/>
<keyword evidence="9" id="KW-0009">Actin-binding</keyword>
<dbReference type="Gene3D" id="1.25.40.90">
    <property type="match status" value="1"/>
</dbReference>
<feature type="compositionally biased region" description="Polar residues" evidence="15">
    <location>
        <begin position="330"/>
        <end position="339"/>
    </location>
</feature>